<keyword evidence="5" id="KW-0324">Glycolysis</keyword>
<dbReference type="InterPro" id="IPR031717">
    <property type="entry name" value="ODO-1/KGD_C"/>
</dbReference>
<dbReference type="NCBIfam" id="TIGR00239">
    <property type="entry name" value="2oxo_dh_E1"/>
    <property type="match status" value="1"/>
</dbReference>
<dbReference type="SMART" id="SM00861">
    <property type="entry name" value="Transket_pyr"/>
    <property type="match status" value="1"/>
</dbReference>
<dbReference type="EC" id="1.2.4.2" evidence="2"/>
<dbReference type="GO" id="GO:0030976">
    <property type="term" value="F:thiamine pyrophosphate binding"/>
    <property type="evidence" value="ECO:0007669"/>
    <property type="project" value="InterPro"/>
</dbReference>
<dbReference type="Gene3D" id="3.40.50.12470">
    <property type="match status" value="1"/>
</dbReference>
<reference evidence="8 9" key="1">
    <citation type="submission" date="2018-11" db="EMBL/GenBank/DDBJ databases">
        <title>Genomic Encyclopedia of Type Strains, Phase IV (KMG-IV): sequencing the most valuable type-strain genomes for metagenomic binning, comparative biology and taxonomic classification.</title>
        <authorList>
            <person name="Goeker M."/>
        </authorList>
    </citation>
    <scope>NUCLEOTIDE SEQUENCE [LARGE SCALE GENOMIC DNA]</scope>
    <source>
        <strain evidence="8 9">DSM 29158</strain>
    </source>
</reference>
<evidence type="ECO:0000256" key="1">
    <source>
        <dbReference type="ARBA" id="ARBA00001964"/>
    </source>
</evidence>
<evidence type="ECO:0000256" key="6">
    <source>
        <dbReference type="ARBA" id="ARBA00051911"/>
    </source>
</evidence>
<dbReference type="InterPro" id="IPR029061">
    <property type="entry name" value="THDP-binding"/>
</dbReference>
<dbReference type="OrthoDB" id="9759785at2"/>
<organism evidence="8 9">
    <name type="scientific">Abyssicoccus albus</name>
    <dbReference type="NCBI Taxonomy" id="1817405"/>
    <lineage>
        <taxon>Bacteria</taxon>
        <taxon>Bacillati</taxon>
        <taxon>Bacillota</taxon>
        <taxon>Bacilli</taxon>
        <taxon>Bacillales</taxon>
        <taxon>Abyssicoccaceae</taxon>
    </lineage>
</organism>
<dbReference type="Pfam" id="PF02779">
    <property type="entry name" value="Transket_pyr"/>
    <property type="match status" value="1"/>
</dbReference>
<proteinExistence type="predicted"/>
<dbReference type="Gene3D" id="3.40.50.970">
    <property type="match status" value="1"/>
</dbReference>
<accession>A0A3N5BJW9</accession>
<dbReference type="PANTHER" id="PTHR23152:SF4">
    <property type="entry name" value="2-OXOADIPATE DEHYDROGENASE COMPLEX COMPONENT E1"/>
    <property type="match status" value="1"/>
</dbReference>
<dbReference type="PANTHER" id="PTHR23152">
    <property type="entry name" value="2-OXOGLUTARATE DEHYDROGENASE"/>
    <property type="match status" value="1"/>
</dbReference>
<dbReference type="InterPro" id="IPR005475">
    <property type="entry name" value="Transketolase-like_Pyr-bd"/>
</dbReference>
<keyword evidence="9" id="KW-1185">Reference proteome</keyword>
<evidence type="ECO:0000256" key="4">
    <source>
        <dbReference type="ARBA" id="ARBA00023052"/>
    </source>
</evidence>
<dbReference type="GO" id="GO:0004591">
    <property type="term" value="F:oxoglutarate dehydrogenase (succinyl-transferring) activity"/>
    <property type="evidence" value="ECO:0007669"/>
    <property type="project" value="UniProtKB-EC"/>
</dbReference>
<dbReference type="GO" id="GO:0006096">
    <property type="term" value="P:glycolytic process"/>
    <property type="evidence" value="ECO:0007669"/>
    <property type="project" value="UniProtKB-KW"/>
</dbReference>
<dbReference type="InterPro" id="IPR001017">
    <property type="entry name" value="DH_E1"/>
</dbReference>
<dbReference type="EMBL" id="RKRK01000002">
    <property type="protein sequence ID" value="RPF57977.1"/>
    <property type="molecule type" value="Genomic_DNA"/>
</dbReference>
<evidence type="ECO:0000256" key="5">
    <source>
        <dbReference type="ARBA" id="ARBA00023152"/>
    </source>
</evidence>
<comment type="cofactor">
    <cofactor evidence="1">
        <name>thiamine diphosphate</name>
        <dbReference type="ChEBI" id="CHEBI:58937"/>
    </cofactor>
</comment>
<name>A0A3N5BJW9_9BACL</name>
<evidence type="ECO:0000259" key="7">
    <source>
        <dbReference type="SMART" id="SM00861"/>
    </source>
</evidence>
<dbReference type="AlphaFoldDB" id="A0A3N5BJW9"/>
<dbReference type="CDD" id="cd02016">
    <property type="entry name" value="TPP_E1_OGDC_like"/>
    <property type="match status" value="1"/>
</dbReference>
<evidence type="ECO:0000256" key="3">
    <source>
        <dbReference type="ARBA" id="ARBA00023002"/>
    </source>
</evidence>
<evidence type="ECO:0000313" key="9">
    <source>
        <dbReference type="Proteomes" id="UP000277108"/>
    </source>
</evidence>
<dbReference type="Pfam" id="PF16870">
    <property type="entry name" value="OxoGdeHyase_C"/>
    <property type="match status" value="1"/>
</dbReference>
<dbReference type="InterPro" id="IPR011603">
    <property type="entry name" value="2oxoglutarate_DH_E1"/>
</dbReference>
<evidence type="ECO:0000256" key="2">
    <source>
        <dbReference type="ARBA" id="ARBA00012280"/>
    </source>
</evidence>
<evidence type="ECO:0000313" key="8">
    <source>
        <dbReference type="EMBL" id="RPF57977.1"/>
    </source>
</evidence>
<dbReference type="NCBIfam" id="NF008907">
    <property type="entry name" value="PRK12270.1"/>
    <property type="match status" value="1"/>
</dbReference>
<dbReference type="GO" id="GO:0006099">
    <property type="term" value="P:tricarboxylic acid cycle"/>
    <property type="evidence" value="ECO:0007669"/>
    <property type="project" value="TreeGrafter"/>
</dbReference>
<dbReference type="GO" id="GO:0045252">
    <property type="term" value="C:oxoglutarate dehydrogenase complex"/>
    <property type="evidence" value="ECO:0007669"/>
    <property type="project" value="TreeGrafter"/>
</dbReference>
<protein>
    <recommendedName>
        <fullName evidence="2">oxoglutarate dehydrogenase (succinyl-transferring)</fullName>
        <ecNumber evidence="2">1.2.4.2</ecNumber>
    </recommendedName>
</protein>
<dbReference type="PIRSF" id="PIRSF000157">
    <property type="entry name" value="Oxoglu_dh_E1"/>
    <property type="match status" value="1"/>
</dbReference>
<dbReference type="Gene3D" id="3.40.50.11610">
    <property type="entry name" value="Multifunctional 2-oxoglutarate metabolism enzyme, C-terminal domain"/>
    <property type="match status" value="1"/>
</dbReference>
<dbReference type="NCBIfam" id="NF006914">
    <property type="entry name" value="PRK09404.1"/>
    <property type="match status" value="1"/>
</dbReference>
<gene>
    <name evidence="8" type="ORF">EDD62_0614</name>
</gene>
<dbReference type="GO" id="GO:0005829">
    <property type="term" value="C:cytosol"/>
    <property type="evidence" value="ECO:0007669"/>
    <property type="project" value="TreeGrafter"/>
</dbReference>
<sequence>MSKSKTEQSPVRFNQNLAYLLEQHDMFLNDPNSVSDEMKTLFGELSSTQSDANNGNQGGLNGLHVKNLIRLVDHIRTYGHLYADIYPVHEPNREDLPSISYESHDLDETILKSLPSSLVSDHFKDKENAYEAIEHLKDLYQGPIAYEYTHINNDMERQWLKETIEQHDKVEMNNDERISLFNHLAKVQGFEKYIHKNFVGAKRFSIEGVDSLVPLLKKLQQLMAVDQISNLQIGMAHRGRLNVLTHVLNKSYEMMLAEFMHENPIDYNENPEKLSVTQGWTGDVKYHLGATTKTNEFDIDQTIELANNPSHLEITAPVVLGKTRATQTSDETNGQVDYNKSIAAIIHGDAAFSGQGIVAETLNLSQLPGYCVGGTIHIITNNLIGFTTEPDDGRSGLYSSDIAKGYDVPIIHVNADKVEHVLRAVEVAYLYRQKFNKDVVIDLIGYRRYGHNEMDEPMATNPLLYKDVKSHDPIDELYGSILVEDGVISEEDKSTTIESAFNAMKSAHQKINKSDQNKDASLRTPEHINSGYKQIDTGVDLETLKQIQNDLMNYPDDFKVFSKLKKILQRRNDPFEKETGKVDWAHAEALAFASILQDGYPVRLTGQDSERGTFAHRHAVLHDEESGREFTPLQHITNAKAPFIIHNSPLSEAAVVAFEYGYNVQKKNALTIWEAQFGDFGNMAQMIYDNFISASNAKWGEQSGFAMFLPHGYEGQGPEHSSSRIERFLQSAAENNWTVANLTSTANYFHLLRRQAHHLDTDVMRPLVLASPKSLLRNQTVADTIDQFTTGHFKTVIIPSYKKTKVKKLVIGSGKVIIDIKEAQKEENDELLIVSLEQIYPFPTEKLESLIKDLPKLEEVAFVQEEPRNMGFYSFVRPLLSEMLPSKIKELTYIGRPRRASTSEGDPEMHKHNQQDIINLALKL</sequence>
<dbReference type="Proteomes" id="UP000277108">
    <property type="component" value="Unassembled WGS sequence"/>
</dbReference>
<keyword evidence="4" id="KW-0786">Thiamine pyrophosphate</keyword>
<dbReference type="FunFam" id="3.40.50.970:FF:000036">
    <property type="entry name" value="2-oxoglutarate dehydrogenase E1 component"/>
    <property type="match status" value="1"/>
</dbReference>
<feature type="domain" description="Transketolase-like pyrimidine-binding" evidence="7">
    <location>
        <begin position="582"/>
        <end position="778"/>
    </location>
</feature>
<dbReference type="SUPFAM" id="SSF52518">
    <property type="entry name" value="Thiamin diphosphate-binding fold (THDP-binding)"/>
    <property type="match status" value="2"/>
</dbReference>
<keyword evidence="3" id="KW-0560">Oxidoreductase</keyword>
<dbReference type="InterPro" id="IPR042179">
    <property type="entry name" value="KGD_C_sf"/>
</dbReference>
<comment type="catalytic activity">
    <reaction evidence="6">
        <text>N(6)-[(R)-lipoyl]-L-lysyl-[protein] + 2-oxoglutarate + H(+) = N(6)-[(R)-S(8)-succinyldihydrolipoyl]-L-lysyl-[protein] + CO2</text>
        <dbReference type="Rhea" id="RHEA:12188"/>
        <dbReference type="Rhea" id="RHEA-COMP:10474"/>
        <dbReference type="Rhea" id="RHEA-COMP:20092"/>
        <dbReference type="ChEBI" id="CHEBI:15378"/>
        <dbReference type="ChEBI" id="CHEBI:16526"/>
        <dbReference type="ChEBI" id="CHEBI:16810"/>
        <dbReference type="ChEBI" id="CHEBI:83099"/>
        <dbReference type="ChEBI" id="CHEBI:83120"/>
        <dbReference type="EC" id="1.2.4.2"/>
    </reaction>
</comment>
<dbReference type="Pfam" id="PF00676">
    <property type="entry name" value="E1_dh"/>
    <property type="match status" value="1"/>
</dbReference>
<dbReference type="RefSeq" id="WP_123807482.1">
    <property type="nucleotide sequence ID" value="NZ_RKRK01000002.1"/>
</dbReference>
<comment type="caution">
    <text evidence="8">The sequence shown here is derived from an EMBL/GenBank/DDBJ whole genome shotgun (WGS) entry which is preliminary data.</text>
</comment>